<gene>
    <name evidence="1" type="ordered locus">BCE_5464</name>
</gene>
<sequence length="33" mass="4038">MYYRRNEDNGFLFIEFWDGKVIEILKGELSIKI</sequence>
<name>Q72XB4_BACC1</name>
<accession>Q72XB4</accession>
<dbReference type="HOGENOM" id="CLU_3380354_0_0_9"/>
<dbReference type="AlphaFoldDB" id="Q72XB4"/>
<evidence type="ECO:0000313" key="1">
    <source>
        <dbReference type="EMBL" id="AAS44364.1"/>
    </source>
</evidence>
<proteinExistence type="predicted"/>
<dbReference type="Proteomes" id="UP000002527">
    <property type="component" value="Chromosome"/>
</dbReference>
<dbReference type="EMBL" id="AE017194">
    <property type="protein sequence ID" value="AAS44364.1"/>
    <property type="molecule type" value="Genomic_DNA"/>
</dbReference>
<evidence type="ECO:0000313" key="2">
    <source>
        <dbReference type="Proteomes" id="UP000002527"/>
    </source>
</evidence>
<organism evidence="1 2">
    <name type="scientific">Bacillus cereus (strain ATCC 10987 / NRS 248)</name>
    <dbReference type="NCBI Taxonomy" id="222523"/>
    <lineage>
        <taxon>Bacteria</taxon>
        <taxon>Bacillati</taxon>
        <taxon>Bacillota</taxon>
        <taxon>Bacilli</taxon>
        <taxon>Bacillales</taxon>
        <taxon>Bacillaceae</taxon>
        <taxon>Bacillus</taxon>
        <taxon>Bacillus cereus group</taxon>
    </lineage>
</organism>
<reference evidence="1 2" key="1">
    <citation type="journal article" date="2004" name="Nucleic Acids Res.">
        <title>The genome sequence of Bacillus cereus ATCC 10987 reveals metabolic adaptations and a large plasmid related to Bacillus anthracis pXO1.</title>
        <authorList>
            <person name="Rasko D.A."/>
            <person name="Ravel J."/>
            <person name="Okstad O.A."/>
            <person name="Helgason E."/>
            <person name="Cer R.Z."/>
            <person name="Jiang L."/>
            <person name="Shores K.A."/>
            <person name="Fouts D.E."/>
            <person name="Tourasse N.J."/>
            <person name="Angiuoli S.V."/>
            <person name="Kolonay J."/>
            <person name="Nelson W.C."/>
            <person name="Kolsto A.-B."/>
            <person name="Fraser C.M."/>
            <person name="Read T.D."/>
        </authorList>
    </citation>
    <scope>NUCLEOTIDE SEQUENCE [LARGE SCALE GENOMIC DNA]</scope>
    <source>
        <strain evidence="2">ATCC 10987 / NRS 248</strain>
    </source>
</reference>
<protein>
    <submittedName>
        <fullName evidence="1">Uncharacterized protein</fullName>
    </submittedName>
</protein>
<dbReference type="KEGG" id="bca:BCE_5464"/>